<dbReference type="PATRIC" id="fig|1678637.3.peg.388"/>
<dbReference type="FunFam" id="3.20.20.140:FF:000032">
    <property type="entry name" value="Allantoinase Dal1"/>
    <property type="match status" value="1"/>
</dbReference>
<evidence type="ECO:0000256" key="2">
    <source>
        <dbReference type="ARBA" id="ARBA00004968"/>
    </source>
</evidence>
<feature type="domain" description="Amidohydrolase-related" evidence="10">
    <location>
        <begin position="54"/>
        <end position="426"/>
    </location>
</feature>
<dbReference type="GO" id="GO:0004038">
    <property type="term" value="F:allantoinase activity"/>
    <property type="evidence" value="ECO:0007669"/>
    <property type="project" value="UniProtKB-EC"/>
</dbReference>
<accession>A0A0K9XL83</accession>
<dbReference type="STRING" id="1678637.AC230_01825"/>
<dbReference type="InterPro" id="IPR011059">
    <property type="entry name" value="Metal-dep_hydrolase_composite"/>
</dbReference>
<evidence type="ECO:0000256" key="5">
    <source>
        <dbReference type="ARBA" id="ARBA00012863"/>
    </source>
</evidence>
<organism evidence="11 12">
    <name type="scientific">Streptomyces caatingaensis</name>
    <dbReference type="NCBI Taxonomy" id="1678637"/>
    <lineage>
        <taxon>Bacteria</taxon>
        <taxon>Bacillati</taxon>
        <taxon>Actinomycetota</taxon>
        <taxon>Actinomycetes</taxon>
        <taxon>Kitasatosporales</taxon>
        <taxon>Streptomycetaceae</taxon>
        <taxon>Streptomyces</taxon>
    </lineage>
</organism>
<dbReference type="InterPro" id="IPR032466">
    <property type="entry name" value="Metal_Hydrolase"/>
</dbReference>
<dbReference type="EC" id="3.5.2.5" evidence="5"/>
<dbReference type="PANTHER" id="PTHR43668:SF2">
    <property type="entry name" value="ALLANTOINASE"/>
    <property type="match status" value="1"/>
</dbReference>
<evidence type="ECO:0000256" key="6">
    <source>
        <dbReference type="ARBA" id="ARBA00022631"/>
    </source>
</evidence>
<comment type="cofactor">
    <cofactor evidence="1">
        <name>Zn(2+)</name>
        <dbReference type="ChEBI" id="CHEBI:29105"/>
    </cofactor>
</comment>
<evidence type="ECO:0000256" key="9">
    <source>
        <dbReference type="ARBA" id="ARBA00022833"/>
    </source>
</evidence>
<comment type="subunit">
    <text evidence="4">Homotetramer.</text>
</comment>
<protein>
    <recommendedName>
        <fullName evidence="5">allantoinase</fullName>
        <ecNumber evidence="5">3.5.2.5</ecNumber>
    </recommendedName>
</protein>
<keyword evidence="12" id="KW-1185">Reference proteome</keyword>
<evidence type="ECO:0000256" key="7">
    <source>
        <dbReference type="ARBA" id="ARBA00022723"/>
    </source>
</evidence>
<dbReference type="SUPFAM" id="SSF51338">
    <property type="entry name" value="Composite domain of metallo-dependent hydrolases"/>
    <property type="match status" value="1"/>
</dbReference>
<dbReference type="InterPro" id="IPR017593">
    <property type="entry name" value="Allantoinase"/>
</dbReference>
<keyword evidence="9" id="KW-0862">Zinc</keyword>
<keyword evidence="8" id="KW-0378">Hydrolase</keyword>
<dbReference type="GO" id="GO:0050897">
    <property type="term" value="F:cobalt ion binding"/>
    <property type="evidence" value="ECO:0007669"/>
    <property type="project" value="InterPro"/>
</dbReference>
<dbReference type="GO" id="GO:0006145">
    <property type="term" value="P:purine nucleobase catabolic process"/>
    <property type="evidence" value="ECO:0007669"/>
    <property type="project" value="TreeGrafter"/>
</dbReference>
<gene>
    <name evidence="11" type="ORF">AC230_01825</name>
</gene>
<evidence type="ECO:0000256" key="8">
    <source>
        <dbReference type="ARBA" id="ARBA00022801"/>
    </source>
</evidence>
<evidence type="ECO:0000256" key="4">
    <source>
        <dbReference type="ARBA" id="ARBA00011881"/>
    </source>
</evidence>
<dbReference type="Proteomes" id="UP000037288">
    <property type="component" value="Unassembled WGS sequence"/>
</dbReference>
<dbReference type="RefSeq" id="WP_049714142.1">
    <property type="nucleotide sequence ID" value="NZ_LFXA01000002.1"/>
</dbReference>
<reference evidence="12" key="1">
    <citation type="submission" date="2015-07" db="EMBL/GenBank/DDBJ databases">
        <title>Draft genome sequence of Streptomyces sp. CMAA 1322, a bacterium isolated from Caatinga biome, from dry forest semiarid of Brazil.</title>
        <authorList>
            <person name="Santos S.N."/>
            <person name="Gacesa R."/>
            <person name="Taketani R.G."/>
            <person name="Long P.F."/>
            <person name="Melo I.S."/>
        </authorList>
    </citation>
    <scope>NUCLEOTIDE SEQUENCE [LARGE SCALE GENOMIC DNA]</scope>
    <source>
        <strain evidence="12">CMAA 1322</strain>
    </source>
</reference>
<dbReference type="Gene3D" id="3.20.20.140">
    <property type="entry name" value="Metal-dependent hydrolases"/>
    <property type="match status" value="1"/>
</dbReference>
<evidence type="ECO:0000256" key="1">
    <source>
        <dbReference type="ARBA" id="ARBA00001947"/>
    </source>
</evidence>
<dbReference type="AlphaFoldDB" id="A0A0K9XL83"/>
<comment type="pathway">
    <text evidence="2">Nitrogen metabolism; (S)-allantoin degradation; allantoate from (S)-allantoin: step 1/1.</text>
</comment>
<evidence type="ECO:0000259" key="10">
    <source>
        <dbReference type="Pfam" id="PF01979"/>
    </source>
</evidence>
<dbReference type="GO" id="GO:0005737">
    <property type="term" value="C:cytoplasm"/>
    <property type="evidence" value="ECO:0007669"/>
    <property type="project" value="TreeGrafter"/>
</dbReference>
<dbReference type="GO" id="GO:0008270">
    <property type="term" value="F:zinc ion binding"/>
    <property type="evidence" value="ECO:0007669"/>
    <property type="project" value="InterPro"/>
</dbReference>
<dbReference type="OrthoDB" id="9803027at2"/>
<keyword evidence="7" id="KW-0479">Metal-binding</keyword>
<name>A0A0K9XL83_9ACTN</name>
<comment type="similarity">
    <text evidence="3">Belongs to the metallo-dependent hydrolases superfamily. Allantoinase family.</text>
</comment>
<dbReference type="PANTHER" id="PTHR43668">
    <property type="entry name" value="ALLANTOINASE"/>
    <property type="match status" value="1"/>
</dbReference>
<dbReference type="Pfam" id="PF01979">
    <property type="entry name" value="Amidohydro_1"/>
    <property type="match status" value="1"/>
</dbReference>
<dbReference type="GO" id="GO:0000256">
    <property type="term" value="P:allantoin catabolic process"/>
    <property type="evidence" value="ECO:0007669"/>
    <property type="project" value="InterPro"/>
</dbReference>
<dbReference type="EMBL" id="LFXA01000002">
    <property type="protein sequence ID" value="KNB53437.1"/>
    <property type="molecule type" value="Genomic_DNA"/>
</dbReference>
<evidence type="ECO:0000313" key="11">
    <source>
        <dbReference type="EMBL" id="KNB53437.1"/>
    </source>
</evidence>
<keyword evidence="6" id="KW-0659">Purine metabolism</keyword>
<dbReference type="NCBIfam" id="TIGR03178">
    <property type="entry name" value="allantoinase"/>
    <property type="match status" value="1"/>
</dbReference>
<sequence length="444" mass="46262">MAGPELVMRSTRVVTPEGTRPASVAVAGGRITAVLPHSAPAPPGVPVEDLGDDVLLPGLVDTHVHVNEPGRTEWEGFATATRAAAAGGVTTLVDMPLNSVPPTTTPAGLRAKRAAARPSVHVDVGFWGGALPGNRAELRPLHDAGVFGFKAFLSPSGVEEFPHLGPDDLEPVASEIAALGGLLIVHAEDPGHLERAPRPDGPRYADFLASRPPGAEDAAVARLVAAAERYGTRIHVLHLSSAGALGTIAAARARGLPVTAETCPHFLTLTAGEIPDGATEFKCCPPIRGADDRDALWDALAAGVVQCVVSDHSPCTADLKVPDFGRAWGGISSLQLGLPVVWTEARRRGHTLDDVARWMATAPAALVGLAAKGAVEPGRDADFAVLAPDETFTVDPAALHHRNPVTAYAGRTLYGVVRSTWLRGRRIHHRGVLGGPAGRLLERA</sequence>
<dbReference type="InterPro" id="IPR006680">
    <property type="entry name" value="Amidohydro-rel"/>
</dbReference>
<dbReference type="InterPro" id="IPR050138">
    <property type="entry name" value="DHOase/Allantoinase_Hydrolase"/>
</dbReference>
<evidence type="ECO:0000313" key="12">
    <source>
        <dbReference type="Proteomes" id="UP000037288"/>
    </source>
</evidence>
<comment type="caution">
    <text evidence="11">The sequence shown here is derived from an EMBL/GenBank/DDBJ whole genome shotgun (WGS) entry which is preliminary data.</text>
</comment>
<proteinExistence type="inferred from homology"/>
<evidence type="ECO:0000256" key="3">
    <source>
        <dbReference type="ARBA" id="ARBA00010368"/>
    </source>
</evidence>
<dbReference type="SUPFAM" id="SSF51556">
    <property type="entry name" value="Metallo-dependent hydrolases"/>
    <property type="match status" value="1"/>
</dbReference>